<name>A0A1Y1X6V0_9FUNG</name>
<evidence type="ECO:0000259" key="4">
    <source>
        <dbReference type="PROSITE" id="PS50250"/>
    </source>
</evidence>
<evidence type="ECO:0000256" key="2">
    <source>
        <dbReference type="ARBA" id="ARBA00022790"/>
    </source>
</evidence>
<dbReference type="PANTHER" id="PTHR15350">
    <property type="entry name" value="COP9 SIGNALOSOME COMPLEX SUBUNIT 7/DENDRITIC CELL PROTEIN GA17"/>
    <property type="match status" value="1"/>
</dbReference>
<proteinExistence type="inferred from homology"/>
<evidence type="ECO:0000256" key="3">
    <source>
        <dbReference type="SAM" id="Coils"/>
    </source>
</evidence>
<keyword evidence="6" id="KW-1185">Reference proteome</keyword>
<feature type="coiled-coil region" evidence="3">
    <location>
        <begin position="177"/>
        <end position="204"/>
    </location>
</feature>
<comment type="similarity">
    <text evidence="1">Belongs to the CSN7/EIF3M family. CSN7 subfamily.</text>
</comment>
<dbReference type="Pfam" id="PF22061">
    <property type="entry name" value="CSN7_HB_subdom"/>
    <property type="match status" value="1"/>
</dbReference>
<gene>
    <name evidence="5" type="ORF">BCR32DRAFT_327288</name>
</gene>
<dbReference type="Pfam" id="PF01399">
    <property type="entry name" value="PCI"/>
    <property type="match status" value="1"/>
</dbReference>
<dbReference type="EMBL" id="MCFG01000117">
    <property type="protein sequence ID" value="ORX81509.1"/>
    <property type="molecule type" value="Genomic_DNA"/>
</dbReference>
<organism evidence="5 6">
    <name type="scientific">Anaeromyces robustus</name>
    <dbReference type="NCBI Taxonomy" id="1754192"/>
    <lineage>
        <taxon>Eukaryota</taxon>
        <taxon>Fungi</taxon>
        <taxon>Fungi incertae sedis</taxon>
        <taxon>Chytridiomycota</taxon>
        <taxon>Chytridiomycota incertae sedis</taxon>
        <taxon>Neocallimastigomycetes</taxon>
        <taxon>Neocallimastigales</taxon>
        <taxon>Neocallimastigaceae</taxon>
        <taxon>Anaeromyces</taxon>
    </lineage>
</organism>
<accession>A0A1Y1X6V0</accession>
<protein>
    <recommendedName>
        <fullName evidence="4">PCI domain-containing protein</fullName>
    </recommendedName>
</protein>
<dbReference type="STRING" id="1754192.A0A1Y1X6V0"/>
<evidence type="ECO:0000313" key="5">
    <source>
        <dbReference type="EMBL" id="ORX81509.1"/>
    </source>
</evidence>
<dbReference type="InterPro" id="IPR045237">
    <property type="entry name" value="COPS7/eIF3m"/>
</dbReference>
<keyword evidence="2" id="KW-0736">Signalosome</keyword>
<comment type="caution">
    <text evidence="5">The sequence shown here is derived from an EMBL/GenBank/DDBJ whole genome shotgun (WGS) entry which is preliminary data.</text>
</comment>
<evidence type="ECO:0000256" key="1">
    <source>
        <dbReference type="ARBA" id="ARBA00008482"/>
    </source>
</evidence>
<feature type="domain" description="PCI" evidence="4">
    <location>
        <begin position="1"/>
        <end position="158"/>
    </location>
</feature>
<dbReference type="GO" id="GO:0008180">
    <property type="term" value="C:COP9 signalosome"/>
    <property type="evidence" value="ECO:0007669"/>
    <property type="project" value="UniProtKB-KW"/>
</dbReference>
<sequence length="242" mass="28184">MADSGSNSRLETLLLLAKQSKGRACVEIIKNATEDSSIYTFTELLESPNIAALKDNEEYSKYYEVLKLFAFGTYQDYKNSPDKYIPLSEKQLIKLKLLSLVTLSGQSKILKYDDLLKYLDIPNVRELEDLLINAIYQNIICGKLDQRNKQVDIEYTMCRDLETKQITSIKYILSNWLKTSETVIEKLDQEIKRIDSEVSKKIDEQTTYDNSIQELIKKYKLEAMNEAENYKLKKEKKKIPYN</sequence>
<dbReference type="InterPro" id="IPR000717">
    <property type="entry name" value="PCI_dom"/>
</dbReference>
<dbReference type="AlphaFoldDB" id="A0A1Y1X6V0"/>
<reference evidence="5 6" key="1">
    <citation type="submission" date="2016-08" db="EMBL/GenBank/DDBJ databases">
        <title>A Parts List for Fungal Cellulosomes Revealed by Comparative Genomics.</title>
        <authorList>
            <consortium name="DOE Joint Genome Institute"/>
            <person name="Haitjema C.H."/>
            <person name="Gilmore S.P."/>
            <person name="Henske J.K."/>
            <person name="Solomon K.V."/>
            <person name="De Groot R."/>
            <person name="Kuo A."/>
            <person name="Mondo S.J."/>
            <person name="Salamov A.A."/>
            <person name="Labutti K."/>
            <person name="Zhao Z."/>
            <person name="Chiniquy J."/>
            <person name="Barry K."/>
            <person name="Brewer H.M."/>
            <person name="Purvine S.O."/>
            <person name="Wright A.T."/>
            <person name="Boxma B."/>
            <person name="Van Alen T."/>
            <person name="Hackstein J.H."/>
            <person name="Baker S.E."/>
            <person name="Grigoriev I.V."/>
            <person name="O'Malley M.A."/>
        </authorList>
    </citation>
    <scope>NUCLEOTIDE SEQUENCE [LARGE SCALE GENOMIC DNA]</scope>
    <source>
        <strain evidence="5 6">S4</strain>
    </source>
</reference>
<dbReference type="PANTHER" id="PTHR15350:SF5">
    <property type="entry name" value="COP9 SIGNALOSOME COMPLEX SUBUNIT 7"/>
    <property type="match status" value="1"/>
</dbReference>
<dbReference type="OrthoDB" id="10265275at2759"/>
<dbReference type="PROSITE" id="PS50250">
    <property type="entry name" value="PCI"/>
    <property type="match status" value="1"/>
</dbReference>
<dbReference type="SMART" id="SM00088">
    <property type="entry name" value="PINT"/>
    <property type="match status" value="1"/>
</dbReference>
<reference evidence="5 6" key="2">
    <citation type="submission" date="2016-08" db="EMBL/GenBank/DDBJ databases">
        <title>Pervasive Adenine N6-methylation of Active Genes in Fungi.</title>
        <authorList>
            <consortium name="DOE Joint Genome Institute"/>
            <person name="Mondo S.J."/>
            <person name="Dannebaum R.O."/>
            <person name="Kuo R.C."/>
            <person name="Labutti K."/>
            <person name="Haridas S."/>
            <person name="Kuo A."/>
            <person name="Salamov A."/>
            <person name="Ahrendt S.R."/>
            <person name="Lipzen A."/>
            <person name="Sullivan W."/>
            <person name="Andreopoulos W.B."/>
            <person name="Clum A."/>
            <person name="Lindquist E."/>
            <person name="Daum C."/>
            <person name="Ramamoorthy G.K."/>
            <person name="Gryganskyi A."/>
            <person name="Culley D."/>
            <person name="Magnuson J.K."/>
            <person name="James T.Y."/>
            <person name="O'Malley M.A."/>
            <person name="Stajich J.E."/>
            <person name="Spatafora J.W."/>
            <person name="Visel A."/>
            <person name="Grigoriev I.V."/>
        </authorList>
    </citation>
    <scope>NUCLEOTIDE SEQUENCE [LARGE SCALE GENOMIC DNA]</scope>
    <source>
        <strain evidence="5 6">S4</strain>
    </source>
</reference>
<evidence type="ECO:0000313" key="6">
    <source>
        <dbReference type="Proteomes" id="UP000193944"/>
    </source>
</evidence>
<dbReference type="Proteomes" id="UP000193944">
    <property type="component" value="Unassembled WGS sequence"/>
</dbReference>
<keyword evidence="3" id="KW-0175">Coiled coil</keyword>